<evidence type="ECO:0000256" key="2">
    <source>
        <dbReference type="SAM" id="MobiDB-lite"/>
    </source>
</evidence>
<dbReference type="EMBL" id="JBEPLU010000001">
    <property type="protein sequence ID" value="MET3525747.1"/>
    <property type="molecule type" value="Genomic_DNA"/>
</dbReference>
<feature type="region of interest" description="Disordered" evidence="2">
    <location>
        <begin position="97"/>
        <end position="116"/>
    </location>
</feature>
<evidence type="ECO:0000313" key="5">
    <source>
        <dbReference type="Proteomes" id="UP001549110"/>
    </source>
</evidence>
<keyword evidence="3" id="KW-0812">Transmembrane</keyword>
<keyword evidence="3" id="KW-1133">Transmembrane helix</keyword>
<proteinExistence type="inferred from homology"/>
<evidence type="ECO:0000313" key="4">
    <source>
        <dbReference type="EMBL" id="MET3525747.1"/>
    </source>
</evidence>
<feature type="transmembrane region" description="Helical" evidence="3">
    <location>
        <begin position="44"/>
        <end position="62"/>
    </location>
</feature>
<keyword evidence="5" id="KW-1185">Reference proteome</keyword>
<dbReference type="PIRSF" id="PIRSF032126">
    <property type="entry name" value="F0F1_ATP_synthase_subunit_I"/>
    <property type="match status" value="1"/>
</dbReference>
<feature type="transmembrane region" description="Helical" evidence="3">
    <location>
        <begin position="68"/>
        <end position="89"/>
    </location>
</feature>
<dbReference type="RefSeq" id="WP_331931887.1">
    <property type="nucleotide sequence ID" value="NZ_JBEPLU010000001.1"/>
</dbReference>
<reference evidence="4 5" key="1">
    <citation type="submission" date="2024-06" db="EMBL/GenBank/DDBJ databases">
        <title>Genomic Encyclopedia of Type Strains, Phase IV (KMG-IV): sequencing the most valuable type-strain genomes for metagenomic binning, comparative biology and taxonomic classification.</title>
        <authorList>
            <person name="Goeker M."/>
        </authorList>
    </citation>
    <scope>NUCLEOTIDE SEQUENCE [LARGE SCALE GENOMIC DNA]</scope>
    <source>
        <strain evidence="4 5">DSM 17809</strain>
    </source>
</reference>
<name>A0ABV2EFM5_9CAUL</name>
<dbReference type="InterPro" id="IPR016989">
    <property type="entry name" value="Atp1_alphaprobac"/>
</dbReference>
<organism evidence="4 5">
    <name type="scientific">Phenylobacterium koreense</name>
    <dbReference type="NCBI Taxonomy" id="266125"/>
    <lineage>
        <taxon>Bacteria</taxon>
        <taxon>Pseudomonadati</taxon>
        <taxon>Pseudomonadota</taxon>
        <taxon>Alphaproteobacteria</taxon>
        <taxon>Caulobacterales</taxon>
        <taxon>Caulobacteraceae</taxon>
        <taxon>Phenylobacterium</taxon>
    </lineage>
</organism>
<comment type="caution">
    <text evidence="4">The sequence shown here is derived from an EMBL/GenBank/DDBJ whole genome shotgun (WGS) entry which is preliminary data.</text>
</comment>
<keyword evidence="1 3" id="KW-0472">Membrane</keyword>
<evidence type="ECO:0000256" key="1">
    <source>
        <dbReference type="PIRNR" id="PIRNR032126"/>
    </source>
</evidence>
<comment type="function">
    <text evidence="1">A possible function for this protein is to guide the assembly of the membrane sector of the ATPase enzyme complex.</text>
</comment>
<keyword evidence="1" id="KW-0813">Transport</keyword>
<comment type="similarity">
    <text evidence="1">Belongs to the bacterial AtpI family.</text>
</comment>
<keyword evidence="1" id="KW-0406">Ion transport</keyword>
<sequence>MPHPDNSRDEAIRRLDERAAALQERTTPKVHDYGSKAAGYGYRLMGVLIGGVFVGLGFGAGADVLFKTAPWGMIIGVLVGFGVSIWMAVRSAQRMTAEAAKEWGPPKDLPFDDEDE</sequence>
<dbReference type="Proteomes" id="UP001549110">
    <property type="component" value="Unassembled WGS sequence"/>
</dbReference>
<keyword evidence="1" id="KW-0375">Hydrogen ion transport</keyword>
<evidence type="ECO:0000256" key="3">
    <source>
        <dbReference type="SAM" id="Phobius"/>
    </source>
</evidence>
<protein>
    <recommendedName>
        <fullName evidence="1">ATP synthase protein I</fullName>
    </recommendedName>
</protein>
<accession>A0ABV2EFM5</accession>
<gene>
    <name evidence="4" type="ORF">ABID41_000842</name>
</gene>